<name>A0A854QK98_CRYNE</name>
<comment type="subcellular location">
    <subcellularLocation>
        <location evidence="1">Membrane</location>
        <topology evidence="1">Multi-pass membrane protein</topology>
    </subcellularLocation>
</comment>
<dbReference type="PANTHER" id="PTHR33281:SF21">
    <property type="entry name" value="MEMBRANE PROTEIN"/>
    <property type="match status" value="1"/>
</dbReference>
<accession>A0A854QK98</accession>
<evidence type="ECO:0000256" key="4">
    <source>
        <dbReference type="ARBA" id="ARBA00022989"/>
    </source>
</evidence>
<keyword evidence="3" id="KW-0812">Transmembrane</keyword>
<feature type="compositionally biased region" description="Polar residues" evidence="7">
    <location>
        <begin position="284"/>
        <end position="311"/>
    </location>
</feature>
<sequence>MPRRKVTVPYRPPAQSSLSPLETRWGLMTYTLSRVPARKLPLLVAYALTIVKLTDHGWISREALGKGGGSIVGVLSMVSGLLLSYRFSSAMGKWDEGKQVWSGVRTTIRDGIRMLSTLPNGTDRQLPLDGYKESPDQDGKSEQTLASQRIDELSGLLVSFAFALQHNLQGTRPLPQAPLCDLLPNGYLSSLKRTEARVRFAEDHAGPSGSRSGRAEFGPSKTSSTDQRESDQSQERGSLALGAEETITKLSKAMTAMDPVDTYRNEELQQQLSQLNLPDDSADLPSQLSDGKSFTFTTPEPSKPQKSNLHSPNPPNLALAVLKVIELYVEGMREIPEDEGGWDLARRERGFNLVKALSEYLGKAERLSSNPPPLPLTLHLSHLLVIYLAAVPCSLLCVVNGWLLVFITLIAGWCLLGLEALIGEVSGVFGSSENHHPLPIFTEQILSESLDISPSFLRYYKARVIARVGRNTKEAVELDRRGRKGAEDWTPSFK</sequence>
<reference evidence="8 9" key="1">
    <citation type="submission" date="2017-06" db="EMBL/GenBank/DDBJ databases">
        <title>Global population genomics of the pathogenic fungus Cryptococcus neoformans var. grubii.</title>
        <authorList>
            <person name="Cuomo C."/>
            <person name="Litvintseva A."/>
            <person name="Chen Y."/>
            <person name="Young S."/>
            <person name="Zeng Q."/>
            <person name="Chapman S."/>
            <person name="Gujja S."/>
            <person name="Saif S."/>
            <person name="Birren B."/>
        </authorList>
    </citation>
    <scope>NUCLEOTIDE SEQUENCE [LARGE SCALE GENOMIC DNA]</scope>
    <source>
        <strain evidence="8 9">Tu259-1</strain>
    </source>
</reference>
<dbReference type="GO" id="GO:0016020">
    <property type="term" value="C:membrane"/>
    <property type="evidence" value="ECO:0007669"/>
    <property type="project" value="UniProtKB-SubCell"/>
</dbReference>
<gene>
    <name evidence="8" type="ORF">C361_01097</name>
</gene>
<dbReference type="InterPro" id="IPR044669">
    <property type="entry name" value="YneE/VCCN1/2-like"/>
</dbReference>
<evidence type="ECO:0000256" key="1">
    <source>
        <dbReference type="ARBA" id="ARBA00004141"/>
    </source>
</evidence>
<evidence type="ECO:0000313" key="8">
    <source>
        <dbReference type="EMBL" id="OXG27295.1"/>
    </source>
</evidence>
<evidence type="ECO:0000256" key="6">
    <source>
        <dbReference type="ARBA" id="ARBA00023136"/>
    </source>
</evidence>
<dbReference type="GO" id="GO:0005254">
    <property type="term" value="F:chloride channel activity"/>
    <property type="evidence" value="ECO:0007669"/>
    <property type="project" value="InterPro"/>
</dbReference>
<comment type="caution">
    <text evidence="8">The sequence shown here is derived from an EMBL/GenBank/DDBJ whole genome shotgun (WGS) entry which is preliminary data.</text>
</comment>
<dbReference type="PANTHER" id="PTHR33281">
    <property type="entry name" value="UPF0187 PROTEIN YNEE"/>
    <property type="match status" value="1"/>
</dbReference>
<evidence type="ECO:0000313" key="9">
    <source>
        <dbReference type="Proteomes" id="UP000199727"/>
    </source>
</evidence>
<evidence type="ECO:0000256" key="2">
    <source>
        <dbReference type="ARBA" id="ARBA00022448"/>
    </source>
</evidence>
<evidence type="ECO:0000256" key="7">
    <source>
        <dbReference type="SAM" id="MobiDB-lite"/>
    </source>
</evidence>
<keyword evidence="5" id="KW-0406">Ion transport</keyword>
<dbReference type="AlphaFoldDB" id="A0A854QK98"/>
<feature type="region of interest" description="Disordered" evidence="7">
    <location>
        <begin position="118"/>
        <end position="144"/>
    </location>
</feature>
<feature type="compositionally biased region" description="Basic and acidic residues" evidence="7">
    <location>
        <begin position="130"/>
        <end position="141"/>
    </location>
</feature>
<evidence type="ECO:0000256" key="5">
    <source>
        <dbReference type="ARBA" id="ARBA00023065"/>
    </source>
</evidence>
<feature type="region of interest" description="Disordered" evidence="7">
    <location>
        <begin position="277"/>
        <end position="314"/>
    </location>
</feature>
<dbReference type="Proteomes" id="UP000199727">
    <property type="component" value="Unassembled WGS sequence"/>
</dbReference>
<keyword evidence="2" id="KW-0813">Transport</keyword>
<dbReference type="OrthoDB" id="1368at2759"/>
<feature type="region of interest" description="Disordered" evidence="7">
    <location>
        <begin position="202"/>
        <end position="243"/>
    </location>
</feature>
<evidence type="ECO:0000256" key="3">
    <source>
        <dbReference type="ARBA" id="ARBA00022692"/>
    </source>
</evidence>
<keyword evidence="4" id="KW-1133">Transmembrane helix</keyword>
<keyword evidence="6" id="KW-0472">Membrane</keyword>
<organism evidence="8 9">
    <name type="scientific">Cryptococcus neoformans Tu259-1</name>
    <dbReference type="NCBI Taxonomy" id="1230072"/>
    <lineage>
        <taxon>Eukaryota</taxon>
        <taxon>Fungi</taxon>
        <taxon>Dikarya</taxon>
        <taxon>Basidiomycota</taxon>
        <taxon>Agaricomycotina</taxon>
        <taxon>Tremellomycetes</taxon>
        <taxon>Tremellales</taxon>
        <taxon>Cryptococcaceae</taxon>
        <taxon>Cryptococcus</taxon>
        <taxon>Cryptococcus neoformans species complex</taxon>
    </lineage>
</organism>
<protein>
    <submittedName>
        <fullName evidence="8">Uncharacterized protein</fullName>
    </submittedName>
</protein>
<dbReference type="Pfam" id="PF25539">
    <property type="entry name" value="Bestrophin_2"/>
    <property type="match status" value="2"/>
</dbReference>
<dbReference type="EMBL" id="AMKT01000020">
    <property type="protein sequence ID" value="OXG27295.1"/>
    <property type="molecule type" value="Genomic_DNA"/>
</dbReference>
<proteinExistence type="predicted"/>